<evidence type="ECO:0000313" key="2">
    <source>
        <dbReference type="EMBL" id="MBO1751028.1"/>
    </source>
</evidence>
<keyword evidence="1" id="KW-1133">Transmembrane helix</keyword>
<feature type="transmembrane region" description="Helical" evidence="1">
    <location>
        <begin position="100"/>
        <end position="121"/>
    </location>
</feature>
<keyword evidence="3" id="KW-1185">Reference proteome</keyword>
<sequence>MTLLIPLVIATLGTRAGAHLAVRRGARRAQAWDSWPGACGAGLAAVLGSAAVTHFIEPHRSGLIAIVPAWVPHPGDVVTATGVLELCLAVGLVVPRTRRFAAVAAILLLVALFPANVVAAQGVDHPAAPDTPLLPRTLLQVLLVGVGAAAASRADLPPR</sequence>
<organism evidence="2 3">
    <name type="scientific">Actinotalea soli</name>
    <dbReference type="NCBI Taxonomy" id="2819234"/>
    <lineage>
        <taxon>Bacteria</taxon>
        <taxon>Bacillati</taxon>
        <taxon>Actinomycetota</taxon>
        <taxon>Actinomycetes</taxon>
        <taxon>Micrococcales</taxon>
        <taxon>Cellulomonadaceae</taxon>
        <taxon>Actinotalea</taxon>
    </lineage>
</organism>
<reference evidence="2" key="1">
    <citation type="submission" date="2021-03" db="EMBL/GenBank/DDBJ databases">
        <title>Actinotalea soli sp. nov., isolated from soil.</title>
        <authorList>
            <person name="Ping W."/>
            <person name="Zhang J."/>
        </authorList>
    </citation>
    <scope>NUCLEOTIDE SEQUENCE</scope>
    <source>
        <strain evidence="2">BY-33</strain>
    </source>
</reference>
<dbReference type="RefSeq" id="WP_208054725.1">
    <property type="nucleotide sequence ID" value="NZ_JAGEMK010000002.1"/>
</dbReference>
<evidence type="ECO:0000256" key="1">
    <source>
        <dbReference type="SAM" id="Phobius"/>
    </source>
</evidence>
<name>A0A939RUW1_9CELL</name>
<protein>
    <recommendedName>
        <fullName evidence="4">DoxX family membrane protein</fullName>
    </recommendedName>
</protein>
<keyword evidence="1" id="KW-0472">Membrane</keyword>
<accession>A0A939RUW1</accession>
<evidence type="ECO:0008006" key="4">
    <source>
        <dbReference type="Google" id="ProtNLM"/>
    </source>
</evidence>
<comment type="caution">
    <text evidence="2">The sequence shown here is derived from an EMBL/GenBank/DDBJ whole genome shotgun (WGS) entry which is preliminary data.</text>
</comment>
<dbReference type="PANTHER" id="PTHR36974:SF1">
    <property type="entry name" value="DOXX FAMILY MEMBRANE PROTEIN"/>
    <property type="match status" value="1"/>
</dbReference>
<feature type="transmembrane region" description="Helical" evidence="1">
    <location>
        <begin position="133"/>
        <end position="151"/>
    </location>
</feature>
<dbReference type="EMBL" id="JAGEMK010000002">
    <property type="protein sequence ID" value="MBO1751028.1"/>
    <property type="molecule type" value="Genomic_DNA"/>
</dbReference>
<dbReference type="AlphaFoldDB" id="A0A939RUW1"/>
<gene>
    <name evidence="2" type="ORF">J4G33_04350</name>
</gene>
<feature type="transmembrane region" description="Helical" evidence="1">
    <location>
        <begin position="34"/>
        <end position="56"/>
    </location>
</feature>
<proteinExistence type="predicted"/>
<dbReference type="PANTHER" id="PTHR36974">
    <property type="entry name" value="MEMBRANE PROTEIN-RELATED"/>
    <property type="match status" value="1"/>
</dbReference>
<keyword evidence="1" id="KW-0812">Transmembrane</keyword>
<dbReference type="Proteomes" id="UP000664209">
    <property type="component" value="Unassembled WGS sequence"/>
</dbReference>
<evidence type="ECO:0000313" key="3">
    <source>
        <dbReference type="Proteomes" id="UP000664209"/>
    </source>
</evidence>